<dbReference type="InterPro" id="IPR018891">
    <property type="entry name" value="AIPR_C"/>
</dbReference>
<protein>
    <recommendedName>
        <fullName evidence="1">Abortive phage infection protein C-terminal domain-containing protein</fullName>
    </recommendedName>
</protein>
<dbReference type="Proteomes" id="UP000232226">
    <property type="component" value="Chromosome"/>
</dbReference>
<evidence type="ECO:0000259" key="1">
    <source>
        <dbReference type="Pfam" id="PF10592"/>
    </source>
</evidence>
<dbReference type="Pfam" id="PF10592">
    <property type="entry name" value="AIPR"/>
    <property type="match status" value="1"/>
</dbReference>
<evidence type="ECO:0000313" key="3">
    <source>
        <dbReference type="Proteomes" id="UP000232226"/>
    </source>
</evidence>
<name>A0A3S5XZJ5_9MOLU</name>
<dbReference type="EMBL" id="CP024411">
    <property type="protein sequence ID" value="ATQ35467.1"/>
    <property type="molecule type" value="Genomic_DNA"/>
</dbReference>
<sequence length="639" mass="74787">MKLKFNSTIDNKMSMVRHNFKSELDTFFRVYRDEYIYNEYEGIENEKEFLNSGNLKMIFESIDQDLEIFLLNELDFLSEDDLFKAIKKDISSDFIQFKNKNMQEVKWFNHALSQIENYVENNYIPKLIFNFNYLNKLPNKIFTNFINMQIKELEALFSDMFNKKIQVQIRILGFAQLNIKTMQYISEEGVYGRTTLEYLKTTATAEGSVLKFGDTNDGVITRLAVIKASSLKKIYKKLEENYDLNSLFSWNVREYFKDNKVDKKIKKTLENKPNDFFTFNNGLTIIGENIERDGTNIKIDKMCILNGAQTTTLISTIDDDKLEDVGVFAKIIDISSFKNDEEKQEYISSLSQASNNQKPVKTQDLLSQEQKIREYIKGFNSKVSGNDELKIIFKSKKGSIVEKNKDVKILTVESFLKNALWSVCLQPGLARSGFGDFLNKDQASTNSFEKIFSIFDLLDNKKESNLFLIKDILEMDAMMNSIKSKMIREFKSKIEMTTIERIKQNTLFNIEVLNNAKLFIQSTIFYLWIHLKFPEIENETLDINKIDQLFSFYKKNKVMDSIFKKNRNTENDLDIRFETFFNVVFLKIVEIIKEIKSSSVSVTNFTKTQSSFKTFIKEFVNEIEAEPEILEKCNLLFNL</sequence>
<evidence type="ECO:0000313" key="2">
    <source>
        <dbReference type="EMBL" id="ATQ35467.1"/>
    </source>
</evidence>
<dbReference type="RefSeq" id="WP_099651148.1">
    <property type="nucleotide sequence ID" value="NZ_CP024411.1"/>
</dbReference>
<proteinExistence type="predicted"/>
<dbReference type="AlphaFoldDB" id="A0A3S5XZJ5"/>
<dbReference type="KEGG" id="ment:CS528_01660"/>
<keyword evidence="3" id="KW-1185">Reference proteome</keyword>
<accession>A0A3S5XZJ5</accession>
<feature type="domain" description="Abortive phage infection protein C-terminal" evidence="1">
    <location>
        <begin position="249"/>
        <end position="510"/>
    </location>
</feature>
<gene>
    <name evidence="2" type="ORF">CS528_01660</name>
</gene>
<organism evidence="2 3">
    <name type="scientific">Mesoplasma entomophilum</name>
    <dbReference type="NCBI Taxonomy" id="2149"/>
    <lineage>
        <taxon>Bacteria</taxon>
        <taxon>Bacillati</taxon>
        <taxon>Mycoplasmatota</taxon>
        <taxon>Mollicutes</taxon>
        <taxon>Entomoplasmatales</taxon>
        <taxon>Entomoplasmataceae</taxon>
        <taxon>Mesoplasma</taxon>
    </lineage>
</organism>
<reference evidence="2 3" key="1">
    <citation type="submission" date="2017-10" db="EMBL/GenBank/DDBJ databases">
        <title>Complete Genome Sequence of Mesoplasma entomophilum.</title>
        <authorList>
            <person name="Knight T.F."/>
            <person name="Citino T."/>
            <person name="Rubinstein R."/>
            <person name="Neuschaefer Z."/>
        </authorList>
    </citation>
    <scope>NUCLEOTIDE SEQUENCE [LARGE SCALE GENOMIC DNA]</scope>
    <source>
        <strain evidence="2 3">TAC</strain>
    </source>
</reference>